<dbReference type="EMBL" id="CAJNIZ010046127">
    <property type="protein sequence ID" value="CAE7740415.1"/>
    <property type="molecule type" value="Genomic_DNA"/>
</dbReference>
<name>A0A812XK42_SYMPI</name>
<evidence type="ECO:0000313" key="2">
    <source>
        <dbReference type="Proteomes" id="UP000649617"/>
    </source>
</evidence>
<proteinExistence type="predicted"/>
<sequence>AALWTSAEGAWLYKRWDPPTKSLVTMENPPLTTNALLQILEELLQDVRTTDGLRRFHASRPLTQELANQAMDQEVCFSIQVALRGEAGQRMYQNFNKLCDKMVLKLLKSRLRPERSQRNGLAKMVEELLYG</sequence>
<evidence type="ECO:0000313" key="1">
    <source>
        <dbReference type="EMBL" id="CAE7740415.1"/>
    </source>
</evidence>
<organism evidence="1 2">
    <name type="scientific">Symbiodinium pilosum</name>
    <name type="common">Dinoflagellate</name>
    <dbReference type="NCBI Taxonomy" id="2952"/>
    <lineage>
        <taxon>Eukaryota</taxon>
        <taxon>Sar</taxon>
        <taxon>Alveolata</taxon>
        <taxon>Dinophyceae</taxon>
        <taxon>Suessiales</taxon>
        <taxon>Symbiodiniaceae</taxon>
        <taxon>Symbiodinium</taxon>
    </lineage>
</organism>
<keyword evidence="2" id="KW-1185">Reference proteome</keyword>
<protein>
    <submittedName>
        <fullName evidence="1">Uncharacterized protein</fullName>
    </submittedName>
</protein>
<gene>
    <name evidence="1" type="ORF">SPIL2461_LOCUS21295</name>
</gene>
<dbReference type="OrthoDB" id="422155at2759"/>
<comment type="caution">
    <text evidence="1">The sequence shown here is derived from an EMBL/GenBank/DDBJ whole genome shotgun (WGS) entry which is preliminary data.</text>
</comment>
<feature type="non-terminal residue" evidence="1">
    <location>
        <position position="1"/>
    </location>
</feature>
<accession>A0A812XK42</accession>
<dbReference type="AlphaFoldDB" id="A0A812XK42"/>
<dbReference type="Proteomes" id="UP000649617">
    <property type="component" value="Unassembled WGS sequence"/>
</dbReference>
<reference evidence="1" key="1">
    <citation type="submission" date="2021-02" db="EMBL/GenBank/DDBJ databases">
        <authorList>
            <person name="Dougan E. K."/>
            <person name="Rhodes N."/>
            <person name="Thang M."/>
            <person name="Chan C."/>
        </authorList>
    </citation>
    <scope>NUCLEOTIDE SEQUENCE</scope>
</reference>